<dbReference type="Proteomes" id="UP000681967">
    <property type="component" value="Unassembled WGS sequence"/>
</dbReference>
<feature type="non-terminal residue" evidence="2">
    <location>
        <position position="81"/>
    </location>
</feature>
<dbReference type="EMBL" id="CAJOBI010134148">
    <property type="protein sequence ID" value="CAF4738107.1"/>
    <property type="molecule type" value="Genomic_DNA"/>
</dbReference>
<dbReference type="Gene3D" id="2.60.40.10">
    <property type="entry name" value="Immunoglobulins"/>
    <property type="match status" value="1"/>
</dbReference>
<accession>A0A8S3A0R1</accession>
<dbReference type="Proteomes" id="UP000681720">
    <property type="component" value="Unassembled WGS sequence"/>
</dbReference>
<evidence type="ECO:0000313" key="4">
    <source>
        <dbReference type="Proteomes" id="UP000681720"/>
    </source>
</evidence>
<proteinExistence type="predicted"/>
<reference evidence="2" key="1">
    <citation type="submission" date="2021-02" db="EMBL/GenBank/DDBJ databases">
        <authorList>
            <person name="Nowell W R."/>
        </authorList>
    </citation>
    <scope>NUCLEOTIDE SEQUENCE</scope>
</reference>
<evidence type="ECO:0000313" key="1">
    <source>
        <dbReference type="EMBL" id="CAF4508651.1"/>
    </source>
</evidence>
<dbReference type="InterPro" id="IPR013783">
    <property type="entry name" value="Ig-like_fold"/>
</dbReference>
<dbReference type="AlphaFoldDB" id="A0A8S3A0R1"/>
<dbReference type="Proteomes" id="UP000676336">
    <property type="component" value="Unassembled WGS sequence"/>
</dbReference>
<comment type="caution">
    <text evidence="2">The sequence shown here is derived from an EMBL/GenBank/DDBJ whole genome shotgun (WGS) entry which is preliminary data.</text>
</comment>
<gene>
    <name evidence="1" type="ORF">BYL167_LOCUS36359</name>
    <name evidence="2" type="ORF">GIL414_LOCUS41948</name>
    <name evidence="3" type="ORF">SMN809_LOCUS44587</name>
</gene>
<sequence>HDILFLKGRLFTTVSTLSLVPSLSLHKNRYTCDVRHETLTDDTAKLRTSFDVEITSPPSIPDIHGYSSRLYLINGSRLTLS</sequence>
<dbReference type="EMBL" id="CAJOBJ010120230">
    <property type="protein sequence ID" value="CAF4672493.1"/>
    <property type="molecule type" value="Genomic_DNA"/>
</dbReference>
<organism evidence="2 4">
    <name type="scientific">Rotaria magnacalcarata</name>
    <dbReference type="NCBI Taxonomy" id="392030"/>
    <lineage>
        <taxon>Eukaryota</taxon>
        <taxon>Metazoa</taxon>
        <taxon>Spiralia</taxon>
        <taxon>Gnathifera</taxon>
        <taxon>Rotifera</taxon>
        <taxon>Eurotatoria</taxon>
        <taxon>Bdelloidea</taxon>
        <taxon>Philodinida</taxon>
        <taxon>Philodinidae</taxon>
        <taxon>Rotaria</taxon>
    </lineage>
</organism>
<dbReference type="EMBL" id="CAJOBH010079122">
    <property type="protein sequence ID" value="CAF4508651.1"/>
    <property type="molecule type" value="Genomic_DNA"/>
</dbReference>
<protein>
    <submittedName>
        <fullName evidence="2">Uncharacterized protein</fullName>
    </submittedName>
</protein>
<evidence type="ECO:0000313" key="3">
    <source>
        <dbReference type="EMBL" id="CAF4738107.1"/>
    </source>
</evidence>
<feature type="non-terminal residue" evidence="2">
    <location>
        <position position="1"/>
    </location>
</feature>
<name>A0A8S3A0R1_9BILA</name>
<evidence type="ECO:0000313" key="2">
    <source>
        <dbReference type="EMBL" id="CAF4672493.1"/>
    </source>
</evidence>